<evidence type="ECO:0000256" key="5">
    <source>
        <dbReference type="ARBA" id="ARBA00023242"/>
    </source>
</evidence>
<evidence type="ECO:0000256" key="2">
    <source>
        <dbReference type="ARBA" id="ARBA00022723"/>
    </source>
</evidence>
<dbReference type="EMBL" id="PDNB01000041">
    <property type="protein sequence ID" value="PGH13815.1"/>
    <property type="molecule type" value="Genomic_DNA"/>
</dbReference>
<dbReference type="OrthoDB" id="3037908at2759"/>
<accession>A0A2B7XXZ3</accession>
<keyword evidence="5" id="KW-0539">Nucleus</keyword>
<reference evidence="6 7" key="1">
    <citation type="submission" date="2017-10" db="EMBL/GenBank/DDBJ databases">
        <title>Comparative genomics in systemic dimorphic fungi from Ajellomycetaceae.</title>
        <authorList>
            <person name="Munoz J.F."/>
            <person name="Mcewen J.G."/>
            <person name="Clay O.K."/>
            <person name="Cuomo C.A."/>
        </authorList>
    </citation>
    <scope>NUCLEOTIDE SEQUENCE [LARGE SCALE GENOMIC DNA]</scope>
    <source>
        <strain evidence="6 7">UAMH5409</strain>
    </source>
</reference>
<keyword evidence="2" id="KW-0479">Metal-binding</keyword>
<dbReference type="AlphaFoldDB" id="A0A2B7XXZ3"/>
<dbReference type="PANTHER" id="PTHR47338:SF3">
    <property type="entry name" value="C6 FINGER DOMAIN TRANSCRIPTION FACTOR DBAA-RELATED"/>
    <property type="match status" value="1"/>
</dbReference>
<dbReference type="InterPro" id="IPR050815">
    <property type="entry name" value="TF_fung"/>
</dbReference>
<protein>
    <recommendedName>
        <fullName evidence="8">Transcription factor domain-containing protein</fullName>
    </recommendedName>
</protein>
<evidence type="ECO:0000313" key="7">
    <source>
        <dbReference type="Proteomes" id="UP000223968"/>
    </source>
</evidence>
<keyword evidence="4" id="KW-0804">Transcription</keyword>
<dbReference type="Proteomes" id="UP000223968">
    <property type="component" value="Unassembled WGS sequence"/>
</dbReference>
<evidence type="ECO:0000256" key="4">
    <source>
        <dbReference type="ARBA" id="ARBA00023163"/>
    </source>
</evidence>
<keyword evidence="7" id="KW-1185">Reference proteome</keyword>
<evidence type="ECO:0000256" key="3">
    <source>
        <dbReference type="ARBA" id="ARBA00023015"/>
    </source>
</evidence>
<sequence>MRNEWPLALHEDMICTRLPASESNFQSNQPIQMDFLANTLADSGTKAISLSPFAQCIVLSALYGRCMAHRQQAHSAVISGLNSSNVWTGTEWLAVTLQKWTQQLADASSVTWELAERDPMLTFTHMLAHSAIIHIYYTIQILPSPIGEHPCGIIAGELERRAYQAASYTARLAKAVPQLSCFKASTALFIHTIQPLITPLFDL</sequence>
<gene>
    <name evidence="6" type="ORF">AJ79_03383</name>
</gene>
<evidence type="ECO:0008006" key="8">
    <source>
        <dbReference type="Google" id="ProtNLM"/>
    </source>
</evidence>
<organism evidence="6 7">
    <name type="scientific">Helicocarpus griseus UAMH5409</name>
    <dbReference type="NCBI Taxonomy" id="1447875"/>
    <lineage>
        <taxon>Eukaryota</taxon>
        <taxon>Fungi</taxon>
        <taxon>Dikarya</taxon>
        <taxon>Ascomycota</taxon>
        <taxon>Pezizomycotina</taxon>
        <taxon>Eurotiomycetes</taxon>
        <taxon>Eurotiomycetidae</taxon>
        <taxon>Onygenales</taxon>
        <taxon>Ajellomycetaceae</taxon>
        <taxon>Helicocarpus</taxon>
    </lineage>
</organism>
<evidence type="ECO:0000256" key="1">
    <source>
        <dbReference type="ARBA" id="ARBA00004123"/>
    </source>
</evidence>
<dbReference type="GO" id="GO:0046872">
    <property type="term" value="F:metal ion binding"/>
    <property type="evidence" value="ECO:0007669"/>
    <property type="project" value="UniProtKB-KW"/>
</dbReference>
<comment type="caution">
    <text evidence="6">The sequence shown here is derived from an EMBL/GenBank/DDBJ whole genome shotgun (WGS) entry which is preliminary data.</text>
</comment>
<dbReference type="STRING" id="1447875.A0A2B7XXZ3"/>
<dbReference type="GO" id="GO:0000981">
    <property type="term" value="F:DNA-binding transcription factor activity, RNA polymerase II-specific"/>
    <property type="evidence" value="ECO:0007669"/>
    <property type="project" value="InterPro"/>
</dbReference>
<dbReference type="GO" id="GO:0005634">
    <property type="term" value="C:nucleus"/>
    <property type="evidence" value="ECO:0007669"/>
    <property type="project" value="UniProtKB-SubCell"/>
</dbReference>
<keyword evidence="3" id="KW-0805">Transcription regulation</keyword>
<dbReference type="PANTHER" id="PTHR47338">
    <property type="entry name" value="ZN(II)2CYS6 TRANSCRIPTION FACTOR (EUROFUNG)-RELATED"/>
    <property type="match status" value="1"/>
</dbReference>
<proteinExistence type="predicted"/>
<evidence type="ECO:0000313" key="6">
    <source>
        <dbReference type="EMBL" id="PGH13815.1"/>
    </source>
</evidence>
<name>A0A2B7XXZ3_9EURO</name>
<comment type="subcellular location">
    <subcellularLocation>
        <location evidence="1">Nucleus</location>
    </subcellularLocation>
</comment>